<name>A0A292ZES7_SPHSA</name>
<keyword evidence="4" id="KW-0804">Transcription</keyword>
<evidence type="ECO:0000256" key="2">
    <source>
        <dbReference type="ARBA" id="ARBA00023015"/>
    </source>
</evidence>
<keyword evidence="3" id="KW-0238">DNA-binding</keyword>
<dbReference type="GO" id="GO:0006351">
    <property type="term" value="P:DNA-templated transcription"/>
    <property type="evidence" value="ECO:0007669"/>
    <property type="project" value="TreeGrafter"/>
</dbReference>
<comment type="caution">
    <text evidence="6">The sequence shown here is derived from an EMBL/GenBank/DDBJ whole genome shotgun (WGS) entry which is preliminary data.</text>
</comment>
<dbReference type="Pfam" id="PF03466">
    <property type="entry name" value="LysR_substrate"/>
    <property type="match status" value="1"/>
</dbReference>
<dbReference type="PANTHER" id="PTHR30537:SF71">
    <property type="entry name" value="TRANSCRIPTIONAL REGULATORY PROTEIN"/>
    <property type="match status" value="1"/>
</dbReference>
<dbReference type="EMBL" id="BEWI01000031">
    <property type="protein sequence ID" value="GAY21384.1"/>
    <property type="molecule type" value="Genomic_DNA"/>
</dbReference>
<evidence type="ECO:0000256" key="3">
    <source>
        <dbReference type="ARBA" id="ARBA00023125"/>
    </source>
</evidence>
<gene>
    <name evidence="6" type="ORF">SFOMI_1924</name>
</gene>
<dbReference type="PANTHER" id="PTHR30537">
    <property type="entry name" value="HTH-TYPE TRANSCRIPTIONAL REGULATOR"/>
    <property type="match status" value="1"/>
</dbReference>
<dbReference type="PROSITE" id="PS50931">
    <property type="entry name" value="HTH_LYSR"/>
    <property type="match status" value="1"/>
</dbReference>
<dbReference type="SUPFAM" id="SSF46785">
    <property type="entry name" value="Winged helix' DNA-binding domain"/>
    <property type="match status" value="1"/>
</dbReference>
<comment type="similarity">
    <text evidence="1">Belongs to the LysR transcriptional regulatory family.</text>
</comment>
<reference evidence="6 7" key="1">
    <citation type="journal article" date="2013" name="Biodegradation">
        <title>Occurrence of 4-tert-butylphenol (4-t-BP) biodegradation in an aquatic sample caused by the presence of Spirodela polyrrhiza and isolation of a 4-t-BP-utilizing bacterium.</title>
        <authorList>
            <person name="Ogata Y."/>
            <person name="Toyama T."/>
            <person name="Yu N."/>
            <person name="Wang X."/>
            <person name="Sei K."/>
            <person name="Ike M."/>
        </authorList>
    </citation>
    <scope>NUCLEOTIDE SEQUENCE [LARGE SCALE GENOMIC DNA]</scope>
    <source>
        <strain evidence="6 7">OMI</strain>
    </source>
</reference>
<dbReference type="SUPFAM" id="SSF53850">
    <property type="entry name" value="Periplasmic binding protein-like II"/>
    <property type="match status" value="1"/>
</dbReference>
<dbReference type="Pfam" id="PF00126">
    <property type="entry name" value="HTH_1"/>
    <property type="match status" value="1"/>
</dbReference>
<dbReference type="InterPro" id="IPR036388">
    <property type="entry name" value="WH-like_DNA-bd_sf"/>
</dbReference>
<evidence type="ECO:0000256" key="1">
    <source>
        <dbReference type="ARBA" id="ARBA00009437"/>
    </source>
</evidence>
<organism evidence="6 7">
    <name type="scientific">Sphingobium fuliginis (strain ATCC 27551)</name>
    <dbReference type="NCBI Taxonomy" id="336203"/>
    <lineage>
        <taxon>Bacteria</taxon>
        <taxon>Pseudomonadati</taxon>
        <taxon>Pseudomonadota</taxon>
        <taxon>Alphaproteobacteria</taxon>
        <taxon>Sphingomonadales</taxon>
        <taxon>Sphingomonadaceae</taxon>
        <taxon>Sphingobium</taxon>
    </lineage>
</organism>
<keyword evidence="2" id="KW-0805">Transcription regulation</keyword>
<evidence type="ECO:0000313" key="6">
    <source>
        <dbReference type="EMBL" id="GAY21384.1"/>
    </source>
</evidence>
<dbReference type="GO" id="GO:0043565">
    <property type="term" value="F:sequence-specific DNA binding"/>
    <property type="evidence" value="ECO:0007669"/>
    <property type="project" value="TreeGrafter"/>
</dbReference>
<feature type="domain" description="HTH lysR-type" evidence="5">
    <location>
        <begin position="18"/>
        <end position="75"/>
    </location>
</feature>
<protein>
    <submittedName>
        <fullName evidence="6">Transcriptional regulator, LysR family</fullName>
    </submittedName>
</protein>
<dbReference type="Proteomes" id="UP000221538">
    <property type="component" value="Unassembled WGS sequence"/>
</dbReference>
<dbReference type="InterPro" id="IPR058163">
    <property type="entry name" value="LysR-type_TF_proteobact-type"/>
</dbReference>
<evidence type="ECO:0000313" key="7">
    <source>
        <dbReference type="Proteomes" id="UP000221538"/>
    </source>
</evidence>
<dbReference type="InterPro" id="IPR036390">
    <property type="entry name" value="WH_DNA-bd_sf"/>
</dbReference>
<dbReference type="AlphaFoldDB" id="A0A292ZES7"/>
<accession>A0A292ZES7</accession>
<evidence type="ECO:0000259" key="5">
    <source>
        <dbReference type="PROSITE" id="PS50931"/>
    </source>
</evidence>
<dbReference type="Gene3D" id="1.10.10.10">
    <property type="entry name" value="Winged helix-like DNA-binding domain superfamily/Winged helix DNA-binding domain"/>
    <property type="match status" value="1"/>
</dbReference>
<dbReference type="Gene3D" id="3.40.190.290">
    <property type="match status" value="1"/>
</dbReference>
<sequence>MIIVTIEVISDHERCMDNRFGDIETFLAVAQEGSLASAARALRLTPSAVSRSIARLEQRLGVTLLRRTTRSLALTMEGAAYRDRMSALMAEMTDVESRLGQEEQGPRGLLRVNASVSFGIHCLLPILPRFLARHPAVTVDLALSDAVVDLVEERADIAIRIGPLRDTRLRAKKLGRSRMVLVASPAYLAARGMPLRPDDLDGHDCLQFSFRRSVDSWAFRIGGRTVQRPVQGRFFGNSGEVVRQMAIAGGGIARHGRFHVAADVREGRLVEVLGDFSTGEGEDIHALYSAQDRLAARVRAFLDFLEEELELPD</sequence>
<proteinExistence type="inferred from homology"/>
<dbReference type="GO" id="GO:0003700">
    <property type="term" value="F:DNA-binding transcription factor activity"/>
    <property type="evidence" value="ECO:0007669"/>
    <property type="project" value="InterPro"/>
</dbReference>
<evidence type="ECO:0000256" key="4">
    <source>
        <dbReference type="ARBA" id="ARBA00023163"/>
    </source>
</evidence>
<dbReference type="InterPro" id="IPR000847">
    <property type="entry name" value="LysR_HTH_N"/>
</dbReference>
<dbReference type="FunFam" id="3.40.190.290:FF:000001">
    <property type="entry name" value="Transcriptional regulator, LysR family"/>
    <property type="match status" value="1"/>
</dbReference>
<dbReference type="InterPro" id="IPR005119">
    <property type="entry name" value="LysR_subst-bd"/>
</dbReference>
<reference evidence="6 7" key="2">
    <citation type="journal article" date="2013" name="Environ. Sci. Technol.">
        <title>The 4-tert-butylphenol-utilizing bacterium Sphingobium fuliginis OMI can degrade bisphenols via phenolic ring hydroxylation and meta-cleavage pathway.</title>
        <authorList>
            <person name="Ogata Y."/>
            <person name="Goda S."/>
            <person name="Toyama T."/>
            <person name="Sei K."/>
            <person name="Ike M."/>
        </authorList>
    </citation>
    <scope>NUCLEOTIDE SEQUENCE [LARGE SCALE GENOMIC DNA]</scope>
    <source>
        <strain evidence="6 7">OMI</strain>
    </source>
</reference>
<dbReference type="FunFam" id="1.10.10.10:FF:000001">
    <property type="entry name" value="LysR family transcriptional regulator"/>
    <property type="match status" value="1"/>
</dbReference>
<dbReference type="PRINTS" id="PR00039">
    <property type="entry name" value="HTHLYSR"/>
</dbReference>